<evidence type="ECO:0000256" key="2">
    <source>
        <dbReference type="ARBA" id="ARBA00022679"/>
    </source>
</evidence>
<dbReference type="EMBL" id="UINC01140388">
    <property type="protein sequence ID" value="SVD27509.1"/>
    <property type="molecule type" value="Genomic_DNA"/>
</dbReference>
<keyword evidence="1" id="KW-0328">Glycosyltransferase</keyword>
<dbReference type="PANTHER" id="PTHR30160">
    <property type="entry name" value="TETRAACYLDISACCHARIDE 4'-KINASE-RELATED"/>
    <property type="match status" value="1"/>
</dbReference>
<name>A0A382TZN5_9ZZZZ</name>
<dbReference type="InterPro" id="IPR051199">
    <property type="entry name" value="LPS_LOS_Heptosyltrfase"/>
</dbReference>
<dbReference type="GO" id="GO:0009244">
    <property type="term" value="P:lipopolysaccharide core region biosynthetic process"/>
    <property type="evidence" value="ECO:0007669"/>
    <property type="project" value="TreeGrafter"/>
</dbReference>
<protein>
    <recommendedName>
        <fullName evidence="4">Heptosyltransferase</fullName>
    </recommendedName>
</protein>
<evidence type="ECO:0008006" key="4">
    <source>
        <dbReference type="Google" id="ProtNLM"/>
    </source>
</evidence>
<evidence type="ECO:0000313" key="3">
    <source>
        <dbReference type="EMBL" id="SVD27509.1"/>
    </source>
</evidence>
<reference evidence="3" key="1">
    <citation type="submission" date="2018-05" db="EMBL/GenBank/DDBJ databases">
        <authorList>
            <person name="Lanie J.A."/>
            <person name="Ng W.-L."/>
            <person name="Kazmierczak K.M."/>
            <person name="Andrzejewski T.M."/>
            <person name="Davidsen T.M."/>
            <person name="Wayne K.J."/>
            <person name="Tettelin H."/>
            <person name="Glass J.I."/>
            <person name="Rusch D."/>
            <person name="Podicherti R."/>
            <person name="Tsui H.-C.T."/>
            <person name="Winkler M.E."/>
        </authorList>
    </citation>
    <scope>NUCLEOTIDE SEQUENCE</scope>
</reference>
<organism evidence="3">
    <name type="scientific">marine metagenome</name>
    <dbReference type="NCBI Taxonomy" id="408172"/>
    <lineage>
        <taxon>unclassified sequences</taxon>
        <taxon>metagenomes</taxon>
        <taxon>ecological metagenomes</taxon>
    </lineage>
</organism>
<gene>
    <name evidence="3" type="ORF">METZ01_LOCUS380363</name>
</gene>
<feature type="non-terminal residue" evidence="3">
    <location>
        <position position="1"/>
    </location>
</feature>
<dbReference type="Gene3D" id="3.40.50.2000">
    <property type="entry name" value="Glycogen Phosphorylase B"/>
    <property type="match status" value="1"/>
</dbReference>
<dbReference type="GO" id="GO:0005829">
    <property type="term" value="C:cytosol"/>
    <property type="evidence" value="ECO:0007669"/>
    <property type="project" value="TreeGrafter"/>
</dbReference>
<dbReference type="SUPFAM" id="SSF53756">
    <property type="entry name" value="UDP-Glycosyltransferase/glycogen phosphorylase"/>
    <property type="match status" value="1"/>
</dbReference>
<accession>A0A382TZN5</accession>
<dbReference type="GO" id="GO:0008713">
    <property type="term" value="F:ADP-heptose-lipopolysaccharide heptosyltransferase activity"/>
    <property type="evidence" value="ECO:0007669"/>
    <property type="project" value="TreeGrafter"/>
</dbReference>
<sequence>KEVIELDKKGFFKTIKKIKPKKFDRSYIYSDSIRLYLISKLSGIKHIFHYDFFSKKGKNFFKTAKEFTENIINIKIDSQSKIYCNSNDIEEVKKKFNITNNTKNIICGIGASGPTKRWDINNYIKLFKNLNKKFKCKFFLAGGLNDENLIRKVIDSSIGINCVSFSKMNIAETMPIIAACQYYIGNDTGWGHISSGLNLKSLFLFCDSPPKAYSSYANNISVVLPEGETIETCGHNTRGKENILYEEVFKKSLELIN</sequence>
<proteinExistence type="predicted"/>
<evidence type="ECO:0000256" key="1">
    <source>
        <dbReference type="ARBA" id="ARBA00022676"/>
    </source>
</evidence>
<dbReference type="Pfam" id="PF01075">
    <property type="entry name" value="Glyco_transf_9"/>
    <property type="match status" value="1"/>
</dbReference>
<dbReference type="AlphaFoldDB" id="A0A382TZN5"/>
<dbReference type="InterPro" id="IPR002201">
    <property type="entry name" value="Glyco_trans_9"/>
</dbReference>
<keyword evidence="2" id="KW-0808">Transferase</keyword>